<dbReference type="GeneTree" id="ENSGT00940000165917"/>
<dbReference type="InterPro" id="IPR001841">
    <property type="entry name" value="Znf_RING"/>
</dbReference>
<dbReference type="STRING" id="42514.ENSPNAP00000024623"/>
<reference evidence="8" key="3">
    <citation type="submission" date="2025-09" db="UniProtKB">
        <authorList>
            <consortium name="Ensembl"/>
        </authorList>
    </citation>
    <scope>IDENTIFICATION</scope>
</reference>
<dbReference type="OrthoDB" id="6105938at2759"/>
<feature type="domain" description="RING-type" evidence="6">
    <location>
        <begin position="10"/>
        <end position="60"/>
    </location>
</feature>
<keyword evidence="3" id="KW-0862">Zinc</keyword>
<evidence type="ECO:0000313" key="9">
    <source>
        <dbReference type="Proteomes" id="UP001501920"/>
    </source>
</evidence>
<dbReference type="PANTHER" id="PTHR24098">
    <property type="entry name" value="OUTER SEGMENT 5"/>
    <property type="match status" value="1"/>
</dbReference>
<dbReference type="GO" id="GO:0008270">
    <property type="term" value="F:zinc ion binding"/>
    <property type="evidence" value="ECO:0007669"/>
    <property type="project" value="UniProtKB-KW"/>
</dbReference>
<feature type="transmembrane region" description="Helical" evidence="5">
    <location>
        <begin position="326"/>
        <end position="351"/>
    </location>
</feature>
<evidence type="ECO:0000256" key="4">
    <source>
        <dbReference type="PROSITE-ProRule" id="PRU00024"/>
    </source>
</evidence>
<dbReference type="InterPro" id="IPR013083">
    <property type="entry name" value="Znf_RING/FYVE/PHD"/>
</dbReference>
<reference evidence="8 9" key="1">
    <citation type="submission" date="2020-10" db="EMBL/GenBank/DDBJ databases">
        <title>Pygocentrus nattereri (red-bellied piranha) genome, fPygNat1, primary haplotype.</title>
        <authorList>
            <person name="Myers G."/>
            <person name="Meyer A."/>
            <person name="Karagic N."/>
            <person name="Pippel M."/>
            <person name="Winkler S."/>
            <person name="Tracey A."/>
            <person name="Wood J."/>
            <person name="Formenti G."/>
            <person name="Howe K."/>
            <person name="Fedrigo O."/>
            <person name="Jarvis E.D."/>
        </authorList>
    </citation>
    <scope>NUCLEOTIDE SEQUENCE [LARGE SCALE GENOMIC DNA]</scope>
</reference>
<dbReference type="GO" id="GO:0060271">
    <property type="term" value="P:cilium assembly"/>
    <property type="evidence" value="ECO:0007669"/>
    <property type="project" value="TreeGrafter"/>
</dbReference>
<evidence type="ECO:0000256" key="2">
    <source>
        <dbReference type="ARBA" id="ARBA00022771"/>
    </source>
</evidence>
<dbReference type="GeneID" id="108424071"/>
<accession>A0A3B4DMD7</accession>
<evidence type="ECO:0000259" key="7">
    <source>
        <dbReference type="PROSITE" id="PS50119"/>
    </source>
</evidence>
<dbReference type="CDD" id="cd16763">
    <property type="entry name" value="RING-HC_TRIM59_C-V"/>
    <property type="match status" value="1"/>
</dbReference>
<name>A0A3B4DMD7_PYGNA</name>
<evidence type="ECO:0000256" key="1">
    <source>
        <dbReference type="ARBA" id="ARBA00022723"/>
    </source>
</evidence>
<dbReference type="FunFam" id="3.30.40.10:FF:000297">
    <property type="entry name" value="tripartite motif-containing protein 59"/>
    <property type="match status" value="1"/>
</dbReference>
<dbReference type="GO" id="GO:0030992">
    <property type="term" value="C:intraciliary transport particle B"/>
    <property type="evidence" value="ECO:0007669"/>
    <property type="project" value="TreeGrafter"/>
</dbReference>
<evidence type="ECO:0008006" key="10">
    <source>
        <dbReference type="Google" id="ProtNLM"/>
    </source>
</evidence>
<dbReference type="OMA" id="QEYTPHI"/>
<evidence type="ECO:0000259" key="6">
    <source>
        <dbReference type="PROSITE" id="PS50089"/>
    </source>
</evidence>
<dbReference type="InterPro" id="IPR000315">
    <property type="entry name" value="Znf_B-box"/>
</dbReference>
<dbReference type="PROSITE" id="PS50119">
    <property type="entry name" value="ZF_BBOX"/>
    <property type="match status" value="1"/>
</dbReference>
<dbReference type="GO" id="GO:0005929">
    <property type="term" value="C:cilium"/>
    <property type="evidence" value="ECO:0007669"/>
    <property type="project" value="TreeGrafter"/>
</dbReference>
<dbReference type="SUPFAM" id="SSF57850">
    <property type="entry name" value="RING/U-box"/>
    <property type="match status" value="1"/>
</dbReference>
<keyword evidence="5" id="KW-0812">Transmembrane</keyword>
<reference evidence="8" key="2">
    <citation type="submission" date="2025-08" db="UniProtKB">
        <authorList>
            <consortium name="Ensembl"/>
        </authorList>
    </citation>
    <scope>IDENTIFICATION</scope>
</reference>
<dbReference type="AlphaFoldDB" id="A0A3B4DMD7"/>
<keyword evidence="1" id="KW-0479">Metal-binding</keyword>
<dbReference type="PANTHER" id="PTHR24098:SF14">
    <property type="entry name" value="TRIPARTITE MOTIF-CONTAINING PROTEIN 59"/>
    <property type="match status" value="1"/>
</dbReference>
<keyword evidence="9" id="KW-1185">Reference proteome</keyword>
<feature type="domain" description="B box-type" evidence="7">
    <location>
        <begin position="92"/>
        <end position="134"/>
    </location>
</feature>
<keyword evidence="2 4" id="KW-0863">Zinc-finger</keyword>
<dbReference type="SUPFAM" id="SSF57845">
    <property type="entry name" value="B-box zinc-binding domain"/>
    <property type="match status" value="1"/>
</dbReference>
<proteinExistence type="predicted"/>
<dbReference type="Ensembl" id="ENSPNAT00000009720.2">
    <property type="protein sequence ID" value="ENSPNAP00000024623.1"/>
    <property type="gene ID" value="ENSPNAG00000009202.2"/>
</dbReference>
<dbReference type="SMART" id="SM00184">
    <property type="entry name" value="RING"/>
    <property type="match status" value="1"/>
</dbReference>
<dbReference type="Gene3D" id="3.30.160.60">
    <property type="entry name" value="Classic Zinc Finger"/>
    <property type="match status" value="1"/>
</dbReference>
<dbReference type="Gene3D" id="3.30.40.10">
    <property type="entry name" value="Zinc/RING finger domain, C3HC4 (zinc finger)"/>
    <property type="match status" value="1"/>
</dbReference>
<dbReference type="Proteomes" id="UP001501920">
    <property type="component" value="Chromosome 19"/>
</dbReference>
<keyword evidence="5" id="KW-1133">Transmembrane helix</keyword>
<gene>
    <name evidence="8" type="primary">TRIM59</name>
</gene>
<dbReference type="RefSeq" id="XP_017547326.1">
    <property type="nucleotide sequence ID" value="XM_017691837.1"/>
</dbReference>
<protein>
    <recommendedName>
        <fullName evidence="10">Tripartite motif containing 59</fullName>
    </recommendedName>
</protein>
<dbReference type="CTD" id="286827"/>
<dbReference type="InterPro" id="IPR017907">
    <property type="entry name" value="Znf_RING_CS"/>
</dbReference>
<dbReference type="Pfam" id="PF13445">
    <property type="entry name" value="zf-RING_UBOX"/>
    <property type="match status" value="1"/>
</dbReference>
<dbReference type="InterPro" id="IPR027370">
    <property type="entry name" value="Znf-RING_euk"/>
</dbReference>
<evidence type="ECO:0000256" key="3">
    <source>
        <dbReference type="ARBA" id="ARBA00022833"/>
    </source>
</evidence>
<dbReference type="PROSITE" id="PS50089">
    <property type="entry name" value="ZF_RING_2"/>
    <property type="match status" value="1"/>
</dbReference>
<dbReference type="PROSITE" id="PS00518">
    <property type="entry name" value="ZF_RING_1"/>
    <property type="match status" value="1"/>
</dbReference>
<evidence type="ECO:0000256" key="5">
    <source>
        <dbReference type="SAM" id="Phobius"/>
    </source>
</evidence>
<sequence>MENLEEDLTCSVCYSLFNDPRVLPCSHTFCKGCLENVLQVSSNFSIWRPLRLPLKCPNCRSVVELPPNGVDALPINVCLRAIIEKYQRDGQPRVPACLEHPRQPLNVYCVQDCKLICGFCLTIGQHQGHTIDDLQTAYIKERDTPAKLVECLTDRRWEEVCTLVERLEQEKARYEGLVHQDRESVVQFFQGLERLLAHKKELFMKALDGVNVRLACTYDPLIEKLKEMKEEQLDLISVSSCVGEEESPLGFLEKVHHLRERVNTLTQTALPEVPLLHISPRAGDFLGEHWANVTIGRLEDGPIPKISCGIKGCSTKGAPLSTSGKAWFWFQSSTAAVFLLMLLLLLLLLWFNPVGGASLGFSILSQISQTVKSLVAELTFPLRGSGTFLYCMLRDLGLKFSSYISALGESTYQHMAFFFKTIQLC</sequence>
<evidence type="ECO:0000313" key="8">
    <source>
        <dbReference type="Ensembl" id="ENSPNAP00000024623.1"/>
    </source>
</evidence>
<organism evidence="8 9">
    <name type="scientific">Pygocentrus nattereri</name>
    <name type="common">Red-bellied piranha</name>
    <dbReference type="NCBI Taxonomy" id="42514"/>
    <lineage>
        <taxon>Eukaryota</taxon>
        <taxon>Metazoa</taxon>
        <taxon>Chordata</taxon>
        <taxon>Craniata</taxon>
        <taxon>Vertebrata</taxon>
        <taxon>Euteleostomi</taxon>
        <taxon>Actinopterygii</taxon>
        <taxon>Neopterygii</taxon>
        <taxon>Teleostei</taxon>
        <taxon>Ostariophysi</taxon>
        <taxon>Characiformes</taxon>
        <taxon>Characoidei</taxon>
        <taxon>Pygocentrus</taxon>
    </lineage>
</organism>
<dbReference type="SMART" id="SM00336">
    <property type="entry name" value="BBOX"/>
    <property type="match status" value="1"/>
</dbReference>
<dbReference type="Pfam" id="PF00643">
    <property type="entry name" value="zf-B_box"/>
    <property type="match status" value="1"/>
</dbReference>
<keyword evidence="5" id="KW-0472">Membrane</keyword>